<protein>
    <recommendedName>
        <fullName evidence="6 19">Adenosylcobinamide-GDP ribazoletransferase</fullName>
        <ecNumber evidence="5 19">2.7.8.26</ecNumber>
    </recommendedName>
    <alternativeName>
        <fullName evidence="16 19">Cobalamin synthase</fullName>
    </alternativeName>
    <alternativeName>
        <fullName evidence="15 19">Cobalamin-5'-phosphate synthase</fullName>
    </alternativeName>
</protein>
<evidence type="ECO:0000313" key="20">
    <source>
        <dbReference type="EMBL" id="HIU09763.1"/>
    </source>
</evidence>
<evidence type="ECO:0000313" key="21">
    <source>
        <dbReference type="Proteomes" id="UP000824124"/>
    </source>
</evidence>
<dbReference type="GO" id="GO:0008818">
    <property type="term" value="F:cobalamin 5'-phosphate synthase activity"/>
    <property type="evidence" value="ECO:0007669"/>
    <property type="project" value="UniProtKB-UniRule"/>
</dbReference>
<evidence type="ECO:0000256" key="8">
    <source>
        <dbReference type="ARBA" id="ARBA00022573"/>
    </source>
</evidence>
<comment type="caution">
    <text evidence="20">The sequence shown here is derived from an EMBL/GenBank/DDBJ whole genome shotgun (WGS) entry which is preliminary data.</text>
</comment>
<comment type="pathway">
    <text evidence="3 19">Cofactor biosynthesis; adenosylcobalamin biosynthesis; adenosylcobalamin from cob(II)yrinate a,c-diamide: step 7/7.</text>
</comment>
<keyword evidence="8 19" id="KW-0169">Cobalamin biosynthesis</keyword>
<evidence type="ECO:0000256" key="3">
    <source>
        <dbReference type="ARBA" id="ARBA00004663"/>
    </source>
</evidence>
<gene>
    <name evidence="19" type="primary">cobS</name>
    <name evidence="20" type="ORF">IAB00_00690</name>
</gene>
<evidence type="ECO:0000256" key="12">
    <source>
        <dbReference type="ARBA" id="ARBA00022989"/>
    </source>
</evidence>
<comment type="function">
    <text evidence="14 19">Joins adenosylcobinamide-GDP and alpha-ribazole to generate adenosylcobalamin (Ado-cobalamin). Also synthesizes adenosylcobalamin 5'-phosphate from adenosylcobinamide-GDP and alpha-ribazole 5'-phosphate.</text>
</comment>
<dbReference type="EC" id="2.7.8.26" evidence="5 19"/>
<evidence type="ECO:0000256" key="6">
    <source>
        <dbReference type="ARBA" id="ARBA00015850"/>
    </source>
</evidence>
<feature type="transmembrane region" description="Helical" evidence="19">
    <location>
        <begin position="30"/>
        <end position="53"/>
    </location>
</feature>
<evidence type="ECO:0000256" key="13">
    <source>
        <dbReference type="ARBA" id="ARBA00023136"/>
    </source>
</evidence>
<keyword evidence="7 19" id="KW-1003">Cell membrane</keyword>
<evidence type="ECO:0000256" key="9">
    <source>
        <dbReference type="ARBA" id="ARBA00022679"/>
    </source>
</evidence>
<dbReference type="Proteomes" id="UP000824124">
    <property type="component" value="Unassembled WGS sequence"/>
</dbReference>
<keyword evidence="12 19" id="KW-1133">Transmembrane helix</keyword>
<dbReference type="GO" id="GO:0009236">
    <property type="term" value="P:cobalamin biosynthetic process"/>
    <property type="evidence" value="ECO:0007669"/>
    <property type="project" value="UniProtKB-UniRule"/>
</dbReference>
<comment type="similarity">
    <text evidence="4 19">Belongs to the CobS family.</text>
</comment>
<accession>A0A9D1KXZ1</accession>
<evidence type="ECO:0000256" key="4">
    <source>
        <dbReference type="ARBA" id="ARBA00010561"/>
    </source>
</evidence>
<reference evidence="20" key="2">
    <citation type="journal article" date="2021" name="PeerJ">
        <title>Extensive microbial diversity within the chicken gut microbiome revealed by metagenomics and culture.</title>
        <authorList>
            <person name="Gilroy R."/>
            <person name="Ravi A."/>
            <person name="Getino M."/>
            <person name="Pursley I."/>
            <person name="Horton D.L."/>
            <person name="Alikhan N.F."/>
            <person name="Baker D."/>
            <person name="Gharbi K."/>
            <person name="Hall N."/>
            <person name="Watson M."/>
            <person name="Adriaenssens E.M."/>
            <person name="Foster-Nyarko E."/>
            <person name="Jarju S."/>
            <person name="Secka A."/>
            <person name="Antonio M."/>
            <person name="Oren A."/>
            <person name="Chaudhuri R.R."/>
            <person name="La Ragione R."/>
            <person name="Hildebrand F."/>
            <person name="Pallen M.J."/>
        </authorList>
    </citation>
    <scope>NUCLEOTIDE SEQUENCE</scope>
    <source>
        <strain evidence="20">2830</strain>
    </source>
</reference>
<evidence type="ECO:0000256" key="19">
    <source>
        <dbReference type="HAMAP-Rule" id="MF_00719"/>
    </source>
</evidence>
<evidence type="ECO:0000256" key="15">
    <source>
        <dbReference type="ARBA" id="ARBA00032605"/>
    </source>
</evidence>
<evidence type="ECO:0000256" key="17">
    <source>
        <dbReference type="ARBA" id="ARBA00048623"/>
    </source>
</evidence>
<dbReference type="HAMAP" id="MF_00719">
    <property type="entry name" value="CobS"/>
    <property type="match status" value="1"/>
</dbReference>
<comment type="subcellular location">
    <subcellularLocation>
        <location evidence="2 19">Cell membrane</location>
        <topology evidence="2 19">Multi-pass membrane protein</topology>
    </subcellularLocation>
</comment>
<dbReference type="InterPro" id="IPR003805">
    <property type="entry name" value="CobS"/>
</dbReference>
<keyword evidence="13 19" id="KW-0472">Membrane</keyword>
<evidence type="ECO:0000256" key="7">
    <source>
        <dbReference type="ARBA" id="ARBA00022475"/>
    </source>
</evidence>
<dbReference type="AlphaFoldDB" id="A0A9D1KXZ1"/>
<dbReference type="EMBL" id="DVMH01000004">
    <property type="protein sequence ID" value="HIU09763.1"/>
    <property type="molecule type" value="Genomic_DNA"/>
</dbReference>
<dbReference type="PANTHER" id="PTHR34148">
    <property type="entry name" value="ADENOSYLCOBINAMIDE-GDP RIBAZOLETRANSFERASE"/>
    <property type="match status" value="1"/>
</dbReference>
<feature type="transmembrane region" description="Helical" evidence="19">
    <location>
        <begin position="109"/>
        <end position="128"/>
    </location>
</feature>
<feature type="transmembrane region" description="Helical" evidence="19">
    <location>
        <begin position="134"/>
        <end position="157"/>
    </location>
</feature>
<comment type="catalytic activity">
    <reaction evidence="18 19">
        <text>alpha-ribazole 5'-phosphate + adenosylcob(III)inamide-GDP = adenosylcob(III)alamin 5'-phosphate + GMP + H(+)</text>
        <dbReference type="Rhea" id="RHEA:23560"/>
        <dbReference type="ChEBI" id="CHEBI:15378"/>
        <dbReference type="ChEBI" id="CHEBI:57918"/>
        <dbReference type="ChEBI" id="CHEBI:58115"/>
        <dbReference type="ChEBI" id="CHEBI:60487"/>
        <dbReference type="ChEBI" id="CHEBI:60493"/>
        <dbReference type="EC" id="2.7.8.26"/>
    </reaction>
</comment>
<keyword evidence="9 19" id="KW-0808">Transferase</keyword>
<evidence type="ECO:0000256" key="5">
    <source>
        <dbReference type="ARBA" id="ARBA00013200"/>
    </source>
</evidence>
<dbReference type="GO" id="GO:0051073">
    <property type="term" value="F:adenosylcobinamide-GDP ribazoletransferase activity"/>
    <property type="evidence" value="ECO:0007669"/>
    <property type="project" value="UniProtKB-UniRule"/>
</dbReference>
<name>A0A9D1KXZ1_9FIRM</name>
<sequence>MNIWKSMLVALSLYSKLPVPQINWTRQNMAYALAFFPLVGLLVSAVLLLWCWLSVKLAFGRVLFAAGCTLIPVLITGGIHMDGFCDVSDALSSWQTKERRLEILKDSHIGAFALISLVCYLLAYFAVWTEIRPAAPVCFWAALMFPLCRTLSGLGIVNLRCAKKSGLAATFAGNAERSGVTAALCCWLVLIAGVMLGMNWLAGVLSLGLAAGCFWLFRRVSYRDFGGINGDLAGWFLQMLELGWLIMLLVLQKLQVL</sequence>
<evidence type="ECO:0000256" key="16">
    <source>
        <dbReference type="ARBA" id="ARBA00032853"/>
    </source>
</evidence>
<evidence type="ECO:0000256" key="14">
    <source>
        <dbReference type="ARBA" id="ARBA00025228"/>
    </source>
</evidence>
<comment type="cofactor">
    <cofactor evidence="1 19">
        <name>Mg(2+)</name>
        <dbReference type="ChEBI" id="CHEBI:18420"/>
    </cofactor>
</comment>
<dbReference type="PANTHER" id="PTHR34148:SF1">
    <property type="entry name" value="ADENOSYLCOBINAMIDE-GDP RIBAZOLETRANSFERASE"/>
    <property type="match status" value="1"/>
</dbReference>
<dbReference type="Pfam" id="PF02654">
    <property type="entry name" value="CobS"/>
    <property type="match status" value="1"/>
</dbReference>
<proteinExistence type="inferred from homology"/>
<evidence type="ECO:0000256" key="10">
    <source>
        <dbReference type="ARBA" id="ARBA00022692"/>
    </source>
</evidence>
<evidence type="ECO:0000256" key="11">
    <source>
        <dbReference type="ARBA" id="ARBA00022842"/>
    </source>
</evidence>
<reference evidence="20" key="1">
    <citation type="submission" date="2020-10" db="EMBL/GenBank/DDBJ databases">
        <authorList>
            <person name="Gilroy R."/>
        </authorList>
    </citation>
    <scope>NUCLEOTIDE SEQUENCE</scope>
    <source>
        <strain evidence="20">2830</strain>
    </source>
</reference>
<comment type="catalytic activity">
    <reaction evidence="17 19">
        <text>alpha-ribazole + adenosylcob(III)inamide-GDP = adenosylcob(III)alamin + GMP + H(+)</text>
        <dbReference type="Rhea" id="RHEA:16049"/>
        <dbReference type="ChEBI" id="CHEBI:10329"/>
        <dbReference type="ChEBI" id="CHEBI:15378"/>
        <dbReference type="ChEBI" id="CHEBI:18408"/>
        <dbReference type="ChEBI" id="CHEBI:58115"/>
        <dbReference type="ChEBI" id="CHEBI:60487"/>
        <dbReference type="EC" id="2.7.8.26"/>
    </reaction>
</comment>
<dbReference type="GO" id="GO:0005886">
    <property type="term" value="C:plasma membrane"/>
    <property type="evidence" value="ECO:0007669"/>
    <property type="project" value="UniProtKB-SubCell"/>
</dbReference>
<evidence type="ECO:0000256" key="1">
    <source>
        <dbReference type="ARBA" id="ARBA00001946"/>
    </source>
</evidence>
<organism evidence="20 21">
    <name type="scientific">Candidatus Avidehalobacter gallistercoris</name>
    <dbReference type="NCBI Taxonomy" id="2840694"/>
    <lineage>
        <taxon>Bacteria</taxon>
        <taxon>Bacillati</taxon>
        <taxon>Bacillota</taxon>
        <taxon>Clostridia</taxon>
        <taxon>Eubacteriales</taxon>
        <taxon>Peptococcaceae</taxon>
        <taxon>Peptococcaceae incertae sedis</taxon>
        <taxon>Candidatus Avidehalobacter</taxon>
    </lineage>
</organism>
<evidence type="ECO:0000256" key="18">
    <source>
        <dbReference type="ARBA" id="ARBA00049504"/>
    </source>
</evidence>
<keyword evidence="10 19" id="KW-0812">Transmembrane</keyword>
<keyword evidence="11 19" id="KW-0460">Magnesium</keyword>
<evidence type="ECO:0000256" key="2">
    <source>
        <dbReference type="ARBA" id="ARBA00004651"/>
    </source>
</evidence>
<feature type="transmembrane region" description="Helical" evidence="19">
    <location>
        <begin position="232"/>
        <end position="251"/>
    </location>
</feature>
<feature type="transmembrane region" description="Helical" evidence="19">
    <location>
        <begin position="178"/>
        <end position="196"/>
    </location>
</feature>